<dbReference type="Proteomes" id="UP000240883">
    <property type="component" value="Unassembled WGS sequence"/>
</dbReference>
<feature type="chain" id="PRO_5015611872" evidence="2">
    <location>
        <begin position="19"/>
        <end position="198"/>
    </location>
</feature>
<accession>A0A2T2NMY1</accession>
<proteinExistence type="predicted"/>
<dbReference type="OrthoDB" id="3798369at2759"/>
<keyword evidence="2" id="KW-0732">Signal</keyword>
<feature type="signal peptide" evidence="2">
    <location>
        <begin position="1"/>
        <end position="18"/>
    </location>
</feature>
<feature type="region of interest" description="Disordered" evidence="1">
    <location>
        <begin position="77"/>
        <end position="123"/>
    </location>
</feature>
<evidence type="ECO:0000313" key="3">
    <source>
        <dbReference type="EMBL" id="PSN66775.1"/>
    </source>
</evidence>
<sequence>MLFKTLTVFVLALTLSDGLPLEGALKPRAIAPRAKSYSIVNVDGGSSTPPPPKATTTTVVEKETKTKVKTETLKVTDTPPTVTDTVTTAVTPTPAPGPTSKCSTDDEQSAPSPSGKPVETPAPSVVTIIITETTGPTEFYDNGMWHTNYPVKTFESVVAASADAAALDRAPTPLPTLEPSPMASYNQTQPERRWAPAL</sequence>
<gene>
    <name evidence="3" type="ORF">BS50DRAFT_573580</name>
</gene>
<organism evidence="3 4">
    <name type="scientific">Corynespora cassiicola Philippines</name>
    <dbReference type="NCBI Taxonomy" id="1448308"/>
    <lineage>
        <taxon>Eukaryota</taxon>
        <taxon>Fungi</taxon>
        <taxon>Dikarya</taxon>
        <taxon>Ascomycota</taxon>
        <taxon>Pezizomycotina</taxon>
        <taxon>Dothideomycetes</taxon>
        <taxon>Pleosporomycetidae</taxon>
        <taxon>Pleosporales</taxon>
        <taxon>Corynesporascaceae</taxon>
        <taxon>Corynespora</taxon>
    </lineage>
</organism>
<protein>
    <submittedName>
        <fullName evidence="3">Uncharacterized protein</fullName>
    </submittedName>
</protein>
<keyword evidence="4" id="KW-1185">Reference proteome</keyword>
<dbReference type="STRING" id="1448308.A0A2T2NMY1"/>
<evidence type="ECO:0000256" key="2">
    <source>
        <dbReference type="SAM" id="SignalP"/>
    </source>
</evidence>
<name>A0A2T2NMY1_CORCC</name>
<evidence type="ECO:0000313" key="4">
    <source>
        <dbReference type="Proteomes" id="UP000240883"/>
    </source>
</evidence>
<dbReference type="EMBL" id="KZ678135">
    <property type="protein sequence ID" value="PSN66775.1"/>
    <property type="molecule type" value="Genomic_DNA"/>
</dbReference>
<dbReference type="AlphaFoldDB" id="A0A2T2NMY1"/>
<feature type="compositionally biased region" description="Low complexity" evidence="1">
    <location>
        <begin position="77"/>
        <end position="92"/>
    </location>
</feature>
<feature type="region of interest" description="Disordered" evidence="1">
    <location>
        <begin position="170"/>
        <end position="198"/>
    </location>
</feature>
<evidence type="ECO:0000256" key="1">
    <source>
        <dbReference type="SAM" id="MobiDB-lite"/>
    </source>
</evidence>
<reference evidence="3 4" key="1">
    <citation type="journal article" date="2018" name="Front. Microbiol.">
        <title>Genome-Wide Analysis of Corynespora cassiicola Leaf Fall Disease Putative Effectors.</title>
        <authorList>
            <person name="Lopez D."/>
            <person name="Ribeiro S."/>
            <person name="Label P."/>
            <person name="Fumanal B."/>
            <person name="Venisse J.S."/>
            <person name="Kohler A."/>
            <person name="de Oliveira R.R."/>
            <person name="Labutti K."/>
            <person name="Lipzen A."/>
            <person name="Lail K."/>
            <person name="Bauer D."/>
            <person name="Ohm R.A."/>
            <person name="Barry K.W."/>
            <person name="Spatafora J."/>
            <person name="Grigoriev I.V."/>
            <person name="Martin F.M."/>
            <person name="Pujade-Renaud V."/>
        </authorList>
    </citation>
    <scope>NUCLEOTIDE SEQUENCE [LARGE SCALE GENOMIC DNA]</scope>
    <source>
        <strain evidence="3 4">Philippines</strain>
    </source>
</reference>